<keyword evidence="2" id="KW-0813">Transport</keyword>
<dbReference type="EMBL" id="AANZ01000004">
    <property type="protein sequence ID" value="EAQ81715.1"/>
    <property type="molecule type" value="Genomic_DNA"/>
</dbReference>
<sequence>MFAIVLGMLIVVFGVLFLRLHAFLALFFATLVVAAATSAHSVSESVLLHCTAQVDSISGQQLNLSEVGKDLGAQPGAYYLVGDVAAIAKSTPPLVWIERFEITDDSTTAFFAEELPAAASLTGARLIPHDEYQYAVRLAKTSPINRVANALGETFGKIGLLIAMASIIGQCLLASGAAERIVQGIRQAMGEKWTALAFVVSSFVLAIPVFFDTVFFLMLPLAQAMARKTGRDYLKYVMSIIVGGSLAHSLVPPTPGPLFVATELNVSIGAMAIGGIGVGIWGVIAGYFYMLWANRRWQIPLRLDPPEAAPHESANLDQQRESQLPSFGFSILPVVVPIFLLGMKTVSQTWLSGFDAPWMPFWNSTISFFGDKNIAISLGAVLALLTLLGKPQMTWAGLSKSVQKALSEGGVVVLITCAGGAFGEMIRQTNVGATIAHSLPASVGGTGLLITAFLVTVIIRVIQGSATVAMIAAIGIVVPVATQIGLPFHPVYLALAIGCGSKPLPWMNDSGFWVISRMSGFTEQETLKTFSVLLTIMGVVSFLATLVCAVCFPFV</sequence>
<evidence type="ECO:0000256" key="4">
    <source>
        <dbReference type="ARBA" id="ARBA00022692"/>
    </source>
</evidence>
<keyword evidence="3" id="KW-1003">Cell membrane</keyword>
<feature type="transmembrane region" description="Helical" evidence="8">
    <location>
        <begin position="438"/>
        <end position="459"/>
    </location>
</feature>
<dbReference type="RefSeq" id="WP_002653706.1">
    <property type="nucleotide sequence ID" value="NZ_CH672376.1"/>
</dbReference>
<evidence type="ECO:0000256" key="8">
    <source>
        <dbReference type="SAM" id="Phobius"/>
    </source>
</evidence>
<reference evidence="9 10" key="1">
    <citation type="submission" date="2006-02" db="EMBL/GenBank/DDBJ databases">
        <authorList>
            <person name="Amann R."/>
            <person name="Ferriera S."/>
            <person name="Johnson J."/>
            <person name="Kravitz S."/>
            <person name="Halpern A."/>
            <person name="Remington K."/>
            <person name="Beeson K."/>
            <person name="Tran B."/>
            <person name="Rogers Y.-H."/>
            <person name="Friedman R."/>
            <person name="Venter J.C."/>
        </authorList>
    </citation>
    <scope>NUCLEOTIDE SEQUENCE [LARGE SCALE GENOMIC DNA]</scope>
    <source>
        <strain evidence="9 10">DSM 3645</strain>
    </source>
</reference>
<evidence type="ECO:0000313" key="9">
    <source>
        <dbReference type="EMBL" id="EAQ81715.1"/>
    </source>
</evidence>
<evidence type="ECO:0000256" key="5">
    <source>
        <dbReference type="ARBA" id="ARBA00022989"/>
    </source>
</evidence>
<accession>A3ZPN7</accession>
<dbReference type="PANTHER" id="PTHR30354">
    <property type="entry name" value="GNT FAMILY GLUCONATE TRANSPORTER"/>
    <property type="match status" value="1"/>
</dbReference>
<feature type="transmembrane region" description="Helical" evidence="8">
    <location>
        <begin position="409"/>
        <end position="426"/>
    </location>
</feature>
<keyword evidence="6 8" id="KW-0472">Membrane</keyword>
<feature type="transmembrane region" description="Helical" evidence="8">
    <location>
        <begin position="233"/>
        <end position="251"/>
    </location>
</feature>
<comment type="similarity">
    <text evidence="7">Belongs to the GntP permease family.</text>
</comment>
<dbReference type="HOGENOM" id="CLU_027949_0_2_0"/>
<dbReference type="Pfam" id="PF02447">
    <property type="entry name" value="GntP_permease"/>
    <property type="match status" value="1"/>
</dbReference>
<proteinExistence type="inferred from homology"/>
<gene>
    <name evidence="9" type="ORF">DSM3645_29077</name>
</gene>
<evidence type="ECO:0000256" key="6">
    <source>
        <dbReference type="ARBA" id="ARBA00023136"/>
    </source>
</evidence>
<evidence type="ECO:0000256" key="3">
    <source>
        <dbReference type="ARBA" id="ARBA00022475"/>
    </source>
</evidence>
<dbReference type="eggNOG" id="COG2610">
    <property type="taxonomic scope" value="Bacteria"/>
</dbReference>
<feature type="transmembrane region" description="Helical" evidence="8">
    <location>
        <begin position="466"/>
        <end position="486"/>
    </location>
</feature>
<feature type="transmembrane region" description="Helical" evidence="8">
    <location>
        <begin position="271"/>
        <end position="292"/>
    </location>
</feature>
<feature type="transmembrane region" description="Helical" evidence="8">
    <location>
        <begin position="530"/>
        <end position="554"/>
    </location>
</feature>
<protein>
    <submittedName>
        <fullName evidence="9">Gluconate permease gntP</fullName>
    </submittedName>
</protein>
<comment type="subcellular location">
    <subcellularLocation>
        <location evidence="1">Cell membrane</location>
        <topology evidence="1">Multi-pass membrane protein</topology>
    </subcellularLocation>
</comment>
<comment type="caution">
    <text evidence="9">The sequence shown here is derived from an EMBL/GenBank/DDBJ whole genome shotgun (WGS) entry which is preliminary data.</text>
</comment>
<dbReference type="STRING" id="314230.DSM3645_29077"/>
<feature type="transmembrane region" description="Helical" evidence="8">
    <location>
        <begin position="327"/>
        <end position="346"/>
    </location>
</feature>
<evidence type="ECO:0000256" key="7">
    <source>
        <dbReference type="ARBA" id="ARBA00049663"/>
    </source>
</evidence>
<evidence type="ECO:0000256" key="2">
    <source>
        <dbReference type="ARBA" id="ARBA00022448"/>
    </source>
</evidence>
<organism evidence="9 10">
    <name type="scientific">Blastopirellula marina DSM 3645</name>
    <dbReference type="NCBI Taxonomy" id="314230"/>
    <lineage>
        <taxon>Bacteria</taxon>
        <taxon>Pseudomonadati</taxon>
        <taxon>Planctomycetota</taxon>
        <taxon>Planctomycetia</taxon>
        <taxon>Pirellulales</taxon>
        <taxon>Pirellulaceae</taxon>
        <taxon>Blastopirellula</taxon>
    </lineage>
</organism>
<dbReference type="AlphaFoldDB" id="A3ZPN7"/>
<dbReference type="GO" id="GO:0015128">
    <property type="term" value="F:gluconate transmembrane transporter activity"/>
    <property type="evidence" value="ECO:0007669"/>
    <property type="project" value="InterPro"/>
</dbReference>
<dbReference type="PANTHER" id="PTHR30354:SF22">
    <property type="entry name" value="HIGH-AFFINITY GLUCONATE TRANSPORTER"/>
    <property type="match status" value="1"/>
</dbReference>
<dbReference type="OrthoDB" id="9787129at2"/>
<dbReference type="Proteomes" id="UP000004358">
    <property type="component" value="Unassembled WGS sequence"/>
</dbReference>
<keyword evidence="5 8" id="KW-1133">Transmembrane helix</keyword>
<dbReference type="InterPro" id="IPR003474">
    <property type="entry name" value="Glcn_transporter"/>
</dbReference>
<dbReference type="GO" id="GO:0005886">
    <property type="term" value="C:plasma membrane"/>
    <property type="evidence" value="ECO:0007669"/>
    <property type="project" value="UniProtKB-SubCell"/>
</dbReference>
<evidence type="ECO:0000313" key="10">
    <source>
        <dbReference type="Proteomes" id="UP000004358"/>
    </source>
</evidence>
<name>A3ZPN7_9BACT</name>
<evidence type="ECO:0000256" key="1">
    <source>
        <dbReference type="ARBA" id="ARBA00004651"/>
    </source>
</evidence>
<feature type="transmembrane region" description="Helical" evidence="8">
    <location>
        <begin position="366"/>
        <end position="388"/>
    </location>
</feature>
<feature type="transmembrane region" description="Helical" evidence="8">
    <location>
        <begin position="193"/>
        <end position="221"/>
    </location>
</feature>
<keyword evidence="4 8" id="KW-0812">Transmembrane</keyword>